<organism evidence="1 2">
    <name type="scientific">Microbacterium amylolyticum</name>
    <dbReference type="NCBI Taxonomy" id="936337"/>
    <lineage>
        <taxon>Bacteria</taxon>
        <taxon>Bacillati</taxon>
        <taxon>Actinomycetota</taxon>
        <taxon>Actinomycetes</taxon>
        <taxon>Micrococcales</taxon>
        <taxon>Microbacteriaceae</taxon>
        <taxon>Microbacterium</taxon>
    </lineage>
</organism>
<evidence type="ECO:0000313" key="2">
    <source>
        <dbReference type="Proteomes" id="UP001519362"/>
    </source>
</evidence>
<protein>
    <recommendedName>
        <fullName evidence="3">Winged helix DNA-binding domain-containing protein</fullName>
    </recommendedName>
</protein>
<evidence type="ECO:0008006" key="3">
    <source>
        <dbReference type="Google" id="ProtNLM"/>
    </source>
</evidence>
<proteinExistence type="predicted"/>
<dbReference type="Proteomes" id="UP001519362">
    <property type="component" value="Unassembled WGS sequence"/>
</dbReference>
<evidence type="ECO:0000313" key="1">
    <source>
        <dbReference type="EMBL" id="MBP2436488.1"/>
    </source>
</evidence>
<name>A0ABS4ZHF9_9MICO</name>
<gene>
    <name evidence="1" type="ORF">JOF34_001074</name>
</gene>
<sequence>MRTLSTTEALRARWSNHLLGGSDLTPAQVVDRSVALQGQDLPAVLRAIALRSRPGTSIADVRAAFDRGELVRSWPGAAKGRPEPSFELVEQVPAATARSIGAALAAWPHG</sequence>
<accession>A0ABS4ZHF9</accession>
<dbReference type="EMBL" id="JAGIOL010000001">
    <property type="protein sequence ID" value="MBP2436488.1"/>
    <property type="molecule type" value="Genomic_DNA"/>
</dbReference>
<dbReference type="RefSeq" id="WP_165136249.1">
    <property type="nucleotide sequence ID" value="NZ_CP049253.1"/>
</dbReference>
<comment type="caution">
    <text evidence="1">The sequence shown here is derived from an EMBL/GenBank/DDBJ whole genome shotgun (WGS) entry which is preliminary data.</text>
</comment>
<keyword evidence="2" id="KW-1185">Reference proteome</keyword>
<reference evidence="1 2" key="1">
    <citation type="submission" date="2021-03" db="EMBL/GenBank/DDBJ databases">
        <title>Sequencing the genomes of 1000 actinobacteria strains.</title>
        <authorList>
            <person name="Klenk H.-P."/>
        </authorList>
    </citation>
    <scope>NUCLEOTIDE SEQUENCE [LARGE SCALE GENOMIC DNA]</scope>
    <source>
        <strain evidence="1 2">DSM 24221</strain>
    </source>
</reference>